<feature type="transmembrane region" description="Helical" evidence="8">
    <location>
        <begin position="317"/>
        <end position="334"/>
    </location>
</feature>
<sequence length="441" mass="45759">MSPAATATTADPTDTYDAATDTPTDVHPAEPATRRSAIRDALAQRNYRIYVMGQAVSNTGNWFQSIALDWLVLQLTHSSAAVGVTMALQFLPMLLFGMYGGVLADRYPRRRILIATQSTAGVLTACLAALTLTGRETVWEIWAIALLGGIVFMVDNPTRQAFLHDLVDSEHISSVVALNGAVFHSTRLVGPALAGVLIGALGCGWAFVINALCFLGPLVSLFTLSVGNTVRTAGASRGKGEIRAALRYVRRHRDIAATIALVGVVGTFGLNFPVVLTGMAQDVFHGNATYYGFFNVMLAVGSVTGALLSAGRPKTPLRGLALGAVGFGAAQALAALMPGVAVFAVVLVAMGGFNLAFQALANSSVQLSSDPALRGRVMSLYMLVFVGGTPIGAPIVGAVTAHEGARAGMLFCGAVPMLAALCLLGALAVRDGAGLRRACTA</sequence>
<feature type="transmembrane region" description="Helical" evidence="8">
    <location>
        <begin position="380"/>
        <end position="401"/>
    </location>
</feature>
<evidence type="ECO:0000313" key="9">
    <source>
        <dbReference type="EMBL" id="RKS68478.1"/>
    </source>
</evidence>
<dbReference type="GO" id="GO:0005886">
    <property type="term" value="C:plasma membrane"/>
    <property type="evidence" value="ECO:0007669"/>
    <property type="project" value="UniProtKB-SubCell"/>
</dbReference>
<dbReference type="InterPro" id="IPR036259">
    <property type="entry name" value="MFS_trans_sf"/>
</dbReference>
<feature type="transmembrane region" description="Helical" evidence="8">
    <location>
        <begin position="255"/>
        <end position="276"/>
    </location>
</feature>
<evidence type="ECO:0000256" key="4">
    <source>
        <dbReference type="ARBA" id="ARBA00022692"/>
    </source>
</evidence>
<gene>
    <name evidence="9" type="ORF">CLV35_3605</name>
</gene>
<dbReference type="InParanoid" id="A0A420XKP5"/>
<feature type="transmembrane region" description="Helical" evidence="8">
    <location>
        <begin position="288"/>
        <end position="310"/>
    </location>
</feature>
<dbReference type="PANTHER" id="PTHR23513:SF11">
    <property type="entry name" value="STAPHYLOFERRIN A TRANSPORTER"/>
    <property type="match status" value="1"/>
</dbReference>
<proteinExistence type="predicted"/>
<feature type="compositionally biased region" description="Low complexity" evidence="7">
    <location>
        <begin position="1"/>
        <end position="25"/>
    </location>
</feature>
<dbReference type="Pfam" id="PF05977">
    <property type="entry name" value="MFS_3"/>
    <property type="match status" value="1"/>
</dbReference>
<keyword evidence="2" id="KW-0813">Transport</keyword>
<dbReference type="SUPFAM" id="SSF103473">
    <property type="entry name" value="MFS general substrate transporter"/>
    <property type="match status" value="1"/>
</dbReference>
<dbReference type="CDD" id="cd06173">
    <property type="entry name" value="MFS_MefA_like"/>
    <property type="match status" value="1"/>
</dbReference>
<reference evidence="9 10" key="1">
    <citation type="submission" date="2018-10" db="EMBL/GenBank/DDBJ databases">
        <title>Genomic Encyclopedia of Archaeal and Bacterial Type Strains, Phase II (KMG-II): from individual species to whole genera.</title>
        <authorList>
            <person name="Goeker M."/>
        </authorList>
    </citation>
    <scope>NUCLEOTIDE SEQUENCE [LARGE SCALE GENOMIC DNA]</scope>
    <source>
        <strain evidence="9 10">RP-AC37</strain>
    </source>
</reference>
<feature type="transmembrane region" description="Helical" evidence="8">
    <location>
        <begin position="407"/>
        <end position="429"/>
    </location>
</feature>
<feature type="region of interest" description="Disordered" evidence="7">
    <location>
        <begin position="1"/>
        <end position="31"/>
    </location>
</feature>
<comment type="caution">
    <text evidence="9">The sequence shown here is derived from an EMBL/GenBank/DDBJ whole genome shotgun (WGS) entry which is preliminary data.</text>
</comment>
<dbReference type="PANTHER" id="PTHR23513">
    <property type="entry name" value="INTEGRAL MEMBRANE EFFLUX PROTEIN-RELATED"/>
    <property type="match status" value="1"/>
</dbReference>
<keyword evidence="10" id="KW-1185">Reference proteome</keyword>
<dbReference type="RefSeq" id="WP_183062058.1">
    <property type="nucleotide sequence ID" value="NZ_RBWV01000016.1"/>
</dbReference>
<keyword evidence="6 8" id="KW-0472">Membrane</keyword>
<feature type="transmembrane region" description="Helical" evidence="8">
    <location>
        <begin position="138"/>
        <end position="154"/>
    </location>
</feature>
<organism evidence="9 10">
    <name type="scientific">Motilibacter peucedani</name>
    <dbReference type="NCBI Taxonomy" id="598650"/>
    <lineage>
        <taxon>Bacteria</taxon>
        <taxon>Bacillati</taxon>
        <taxon>Actinomycetota</taxon>
        <taxon>Actinomycetes</taxon>
        <taxon>Motilibacterales</taxon>
        <taxon>Motilibacteraceae</taxon>
        <taxon>Motilibacter</taxon>
    </lineage>
</organism>
<dbReference type="InterPro" id="IPR010290">
    <property type="entry name" value="TM_effector"/>
</dbReference>
<keyword evidence="5 8" id="KW-1133">Transmembrane helix</keyword>
<evidence type="ECO:0000256" key="7">
    <source>
        <dbReference type="SAM" id="MobiDB-lite"/>
    </source>
</evidence>
<comment type="subcellular location">
    <subcellularLocation>
        <location evidence="1">Cell membrane</location>
        <topology evidence="1">Multi-pass membrane protein</topology>
    </subcellularLocation>
</comment>
<dbReference type="Proteomes" id="UP000281955">
    <property type="component" value="Unassembled WGS sequence"/>
</dbReference>
<evidence type="ECO:0000256" key="2">
    <source>
        <dbReference type="ARBA" id="ARBA00022448"/>
    </source>
</evidence>
<feature type="transmembrane region" description="Helical" evidence="8">
    <location>
        <begin position="80"/>
        <end position="100"/>
    </location>
</feature>
<keyword evidence="4 8" id="KW-0812">Transmembrane</keyword>
<name>A0A420XKP5_9ACTN</name>
<dbReference type="AlphaFoldDB" id="A0A420XKP5"/>
<evidence type="ECO:0000256" key="5">
    <source>
        <dbReference type="ARBA" id="ARBA00022989"/>
    </source>
</evidence>
<evidence type="ECO:0000256" key="3">
    <source>
        <dbReference type="ARBA" id="ARBA00022475"/>
    </source>
</evidence>
<feature type="transmembrane region" description="Helical" evidence="8">
    <location>
        <begin position="188"/>
        <end position="208"/>
    </location>
</feature>
<evidence type="ECO:0000256" key="1">
    <source>
        <dbReference type="ARBA" id="ARBA00004651"/>
    </source>
</evidence>
<keyword evidence="3" id="KW-1003">Cell membrane</keyword>
<dbReference type="EMBL" id="RBWV01000016">
    <property type="protein sequence ID" value="RKS68478.1"/>
    <property type="molecule type" value="Genomic_DNA"/>
</dbReference>
<protein>
    <submittedName>
        <fullName evidence="9">Putative MFS family arabinose efflux permease</fullName>
    </submittedName>
</protein>
<evidence type="ECO:0000313" key="10">
    <source>
        <dbReference type="Proteomes" id="UP000281955"/>
    </source>
</evidence>
<feature type="transmembrane region" description="Helical" evidence="8">
    <location>
        <begin position="340"/>
        <end position="360"/>
    </location>
</feature>
<evidence type="ECO:0000256" key="8">
    <source>
        <dbReference type="SAM" id="Phobius"/>
    </source>
</evidence>
<accession>A0A420XKP5</accession>
<evidence type="ECO:0000256" key="6">
    <source>
        <dbReference type="ARBA" id="ARBA00023136"/>
    </source>
</evidence>
<dbReference type="Gene3D" id="1.20.1250.20">
    <property type="entry name" value="MFS general substrate transporter like domains"/>
    <property type="match status" value="1"/>
</dbReference>
<feature type="transmembrane region" description="Helical" evidence="8">
    <location>
        <begin position="214"/>
        <end position="234"/>
    </location>
</feature>
<feature type="transmembrane region" description="Helical" evidence="8">
    <location>
        <begin position="112"/>
        <end position="132"/>
    </location>
</feature>